<dbReference type="HOGENOM" id="CLU_3405313_0_0_10"/>
<keyword evidence="2" id="KW-1185">Reference proteome</keyword>
<organism evidence="1 2">
    <name type="scientific">Salinibacter ruber (strain DSM 13855 / M31)</name>
    <dbReference type="NCBI Taxonomy" id="309807"/>
    <lineage>
        <taxon>Bacteria</taxon>
        <taxon>Pseudomonadati</taxon>
        <taxon>Rhodothermota</taxon>
        <taxon>Rhodothermia</taxon>
        <taxon>Rhodothermales</taxon>
        <taxon>Salinibacteraceae</taxon>
        <taxon>Salinibacter</taxon>
    </lineage>
</organism>
<sequence length="30" mass="3437">MVARACRSSSFPFTFMFVRQRLPSGVKSRS</sequence>
<name>Q2S4G5_SALRD</name>
<accession>Q2S4G5</accession>
<dbReference type="KEGG" id="sru:SRU_0778"/>
<dbReference type="Proteomes" id="UP000008674">
    <property type="component" value="Chromosome"/>
</dbReference>
<dbReference type="EnsemblBacteria" id="ABC45555">
    <property type="protein sequence ID" value="ABC45555"/>
    <property type="gene ID" value="SRU_0778"/>
</dbReference>
<dbReference type="AlphaFoldDB" id="Q2S4G5"/>
<reference evidence="1 2" key="1">
    <citation type="journal article" date="2005" name="Proc. Natl. Acad. Sci. U.S.A.">
        <title>The genome of Salinibacter ruber: convergence and gene exchange among hyperhalophilic bacteria and archaea.</title>
        <authorList>
            <person name="Mongodin E.F."/>
            <person name="Nelson K.E."/>
            <person name="Daugherty S."/>
            <person name="Deboy R.T."/>
            <person name="Wister J."/>
            <person name="Khouri H."/>
            <person name="Weidman J."/>
            <person name="Walsh D.A."/>
            <person name="Papke R.T."/>
            <person name="Sanchez Perez G."/>
            <person name="Sharma A.K."/>
            <person name="Nesbo C.L."/>
            <person name="MacLeod D."/>
            <person name="Bapteste E."/>
            <person name="Doolittle W.F."/>
            <person name="Charlebois R.L."/>
            <person name="Legault B."/>
            <person name="Rodriguez-Valera F."/>
        </authorList>
    </citation>
    <scope>NUCLEOTIDE SEQUENCE [LARGE SCALE GENOMIC DNA]</scope>
    <source>
        <strain evidence="2">DSM 13855 / CECT 5946 / M31</strain>
    </source>
</reference>
<protein>
    <submittedName>
        <fullName evidence="1">Uncharacterized protein</fullName>
    </submittedName>
</protein>
<proteinExistence type="predicted"/>
<evidence type="ECO:0000313" key="2">
    <source>
        <dbReference type="Proteomes" id="UP000008674"/>
    </source>
</evidence>
<evidence type="ECO:0000313" key="1">
    <source>
        <dbReference type="EMBL" id="ABC45555.1"/>
    </source>
</evidence>
<gene>
    <name evidence="1" type="ordered locus">SRU_0778</name>
</gene>
<dbReference type="EMBL" id="CP000159">
    <property type="protein sequence ID" value="ABC45555.1"/>
    <property type="molecule type" value="Genomic_DNA"/>
</dbReference>